<reference evidence="1 2" key="1">
    <citation type="submission" date="2016-03" db="EMBL/GenBank/DDBJ databases">
        <title>Choanephora cucurbitarum.</title>
        <authorList>
            <person name="Min B."/>
            <person name="Park H."/>
            <person name="Park J.-H."/>
            <person name="Shin H.-D."/>
            <person name="Choi I.-G."/>
        </authorList>
    </citation>
    <scope>NUCLEOTIDE SEQUENCE [LARGE SCALE GENOMIC DNA]</scope>
    <source>
        <strain evidence="1 2">KUS-F28377</strain>
    </source>
</reference>
<proteinExistence type="predicted"/>
<feature type="non-terminal residue" evidence="1">
    <location>
        <position position="138"/>
    </location>
</feature>
<dbReference type="AlphaFoldDB" id="A0A1C7MTD9"/>
<comment type="caution">
    <text evidence="1">The sequence shown here is derived from an EMBL/GenBank/DDBJ whole genome shotgun (WGS) entry which is preliminary data.</text>
</comment>
<dbReference type="InParanoid" id="A0A1C7MTD9"/>
<dbReference type="OrthoDB" id="10366247at2759"/>
<evidence type="ECO:0000313" key="1">
    <source>
        <dbReference type="EMBL" id="OBZ80130.1"/>
    </source>
</evidence>
<gene>
    <name evidence="1" type="ORF">A0J61_11821</name>
</gene>
<sequence>MMKEEEPQFFDLILNYRENADNNDYFEKTGNFLRVGKAGIFTCSSSDINQDIIGIIDSVEKFTVQENGKDVKSAKYTISIYRFETLNPSFSFIYLDRNPGSDSLFPGWLTTQNNNIVMRKRMTVVRGLATKSEVVQRF</sequence>
<dbReference type="Proteomes" id="UP000093000">
    <property type="component" value="Unassembled WGS sequence"/>
</dbReference>
<protein>
    <submittedName>
        <fullName evidence="1">Uncharacterized protein</fullName>
    </submittedName>
</protein>
<dbReference type="EMBL" id="LUGH01002537">
    <property type="protein sequence ID" value="OBZ80130.1"/>
    <property type="molecule type" value="Genomic_DNA"/>
</dbReference>
<keyword evidence="2" id="KW-1185">Reference proteome</keyword>
<organism evidence="1 2">
    <name type="scientific">Choanephora cucurbitarum</name>
    <dbReference type="NCBI Taxonomy" id="101091"/>
    <lineage>
        <taxon>Eukaryota</taxon>
        <taxon>Fungi</taxon>
        <taxon>Fungi incertae sedis</taxon>
        <taxon>Mucoromycota</taxon>
        <taxon>Mucoromycotina</taxon>
        <taxon>Mucoromycetes</taxon>
        <taxon>Mucorales</taxon>
        <taxon>Mucorineae</taxon>
        <taxon>Choanephoraceae</taxon>
        <taxon>Choanephoroideae</taxon>
        <taxon>Choanephora</taxon>
    </lineage>
</organism>
<accession>A0A1C7MTD9</accession>
<evidence type="ECO:0000313" key="2">
    <source>
        <dbReference type="Proteomes" id="UP000093000"/>
    </source>
</evidence>
<name>A0A1C7MTD9_9FUNG</name>